<dbReference type="Proteomes" id="UP000828390">
    <property type="component" value="Unassembled WGS sequence"/>
</dbReference>
<accession>A0A9D4GYS0</accession>
<dbReference type="GO" id="GO:0017156">
    <property type="term" value="P:calcium-ion regulated exocytosis"/>
    <property type="evidence" value="ECO:0007669"/>
    <property type="project" value="TreeGrafter"/>
</dbReference>
<dbReference type="GO" id="GO:0005509">
    <property type="term" value="F:calcium ion binding"/>
    <property type="evidence" value="ECO:0007669"/>
    <property type="project" value="InterPro"/>
</dbReference>
<evidence type="ECO:0000256" key="4">
    <source>
        <dbReference type="ARBA" id="ARBA00022837"/>
    </source>
</evidence>
<keyword evidence="2 10" id="KW-0732">Signal</keyword>
<evidence type="ECO:0000256" key="3">
    <source>
        <dbReference type="ARBA" id="ARBA00022737"/>
    </source>
</evidence>
<feature type="chain" id="PRO_5039074226" description="45 kDa calcium-binding protein" evidence="10">
    <location>
        <begin position="23"/>
        <end position="347"/>
    </location>
</feature>
<feature type="domain" description="EF-hand" evidence="11">
    <location>
        <begin position="84"/>
        <end position="119"/>
    </location>
</feature>
<dbReference type="AlphaFoldDB" id="A0A9D4GYS0"/>
<dbReference type="InterPro" id="IPR027240">
    <property type="entry name" value="CAB45_EFh"/>
</dbReference>
<evidence type="ECO:0000313" key="12">
    <source>
        <dbReference type="EMBL" id="KAH3822287.1"/>
    </source>
</evidence>
<evidence type="ECO:0000313" key="13">
    <source>
        <dbReference type="Proteomes" id="UP000828390"/>
    </source>
</evidence>
<keyword evidence="6" id="KW-0325">Glycoprotein</keyword>
<protein>
    <recommendedName>
        <fullName evidence="8">45 kDa calcium-binding protein</fullName>
    </recommendedName>
    <alternativeName>
        <fullName evidence="9">Stromal cell-derived factor 4</fullName>
    </alternativeName>
</protein>
<feature type="signal peptide" evidence="10">
    <location>
        <begin position="1"/>
        <end position="22"/>
    </location>
</feature>
<dbReference type="InterPro" id="IPR011992">
    <property type="entry name" value="EF-hand-dom_pair"/>
</dbReference>
<dbReference type="CDD" id="cd16225">
    <property type="entry name" value="EFh_CREC_cab45"/>
    <property type="match status" value="1"/>
</dbReference>
<dbReference type="PANTHER" id="PTHR10827:SF98">
    <property type="entry name" value="45 KDA CALCIUM-BINDING PROTEIN"/>
    <property type="match status" value="1"/>
</dbReference>
<reference evidence="12" key="2">
    <citation type="submission" date="2020-11" db="EMBL/GenBank/DDBJ databases">
        <authorList>
            <person name="McCartney M.A."/>
            <person name="Auch B."/>
            <person name="Kono T."/>
            <person name="Mallez S."/>
            <person name="Becker A."/>
            <person name="Gohl D.M."/>
            <person name="Silverstein K.A.T."/>
            <person name="Koren S."/>
            <person name="Bechman K.B."/>
            <person name="Herman A."/>
            <person name="Abrahante J.E."/>
            <person name="Garbe J."/>
        </authorList>
    </citation>
    <scope>NUCLEOTIDE SEQUENCE</scope>
    <source>
        <strain evidence="12">Duluth1</strain>
        <tissue evidence="12">Whole animal</tissue>
    </source>
</reference>
<sequence>MHPGKTALWGLIYVTLTFIVFGAPPRVVEMKAAEADVKLSEDDLKPPDHLDAVKLEQDGMINKDFHKEVFLGNHEEIDDDQPEIAEGKLKEIFMKIDADFNDKLCVPEVAEWIHIKTQEHFDEGMRDNEHIFKHMDPDGDGLVDWKEYYMHFMLAKGYSADKAKKHVEDYDIEMDQKEKDQLIRYKFKWTDADIDPTDNKLSKKEFLAFRHPEQSEQAMSNMVKTIMHSLDRNEDGVLTEEEFTLLPPGVVEDEGQKQLDVQWQDERREEFRSRIDADHDGNVTSNDLMKYIDPRNKENTVMDARNIISQMDDNKDSCLSWKEVEDHKNEFIQSKVVNVRKILHDEF</sequence>
<dbReference type="InterPro" id="IPR002048">
    <property type="entry name" value="EF_hand_dom"/>
</dbReference>
<organism evidence="12 13">
    <name type="scientific">Dreissena polymorpha</name>
    <name type="common">Zebra mussel</name>
    <name type="synonym">Mytilus polymorpha</name>
    <dbReference type="NCBI Taxonomy" id="45954"/>
    <lineage>
        <taxon>Eukaryota</taxon>
        <taxon>Metazoa</taxon>
        <taxon>Spiralia</taxon>
        <taxon>Lophotrochozoa</taxon>
        <taxon>Mollusca</taxon>
        <taxon>Bivalvia</taxon>
        <taxon>Autobranchia</taxon>
        <taxon>Heteroconchia</taxon>
        <taxon>Euheterodonta</taxon>
        <taxon>Imparidentia</taxon>
        <taxon>Neoheterodontei</taxon>
        <taxon>Myida</taxon>
        <taxon>Dreissenoidea</taxon>
        <taxon>Dreissenidae</taxon>
        <taxon>Dreissena</taxon>
    </lineage>
</organism>
<evidence type="ECO:0000256" key="7">
    <source>
        <dbReference type="ARBA" id="ARBA00023769"/>
    </source>
</evidence>
<comment type="caution">
    <text evidence="12">The sequence shown here is derived from an EMBL/GenBank/DDBJ whole genome shotgun (WGS) entry which is preliminary data.</text>
</comment>
<keyword evidence="3" id="KW-0677">Repeat</keyword>
<dbReference type="PROSITE" id="PS50222">
    <property type="entry name" value="EF_HAND_2"/>
    <property type="match status" value="3"/>
</dbReference>
<dbReference type="PANTHER" id="PTHR10827">
    <property type="entry name" value="RETICULOCALBIN"/>
    <property type="match status" value="1"/>
</dbReference>
<evidence type="ECO:0000256" key="2">
    <source>
        <dbReference type="ARBA" id="ARBA00022729"/>
    </source>
</evidence>
<evidence type="ECO:0000256" key="5">
    <source>
        <dbReference type="ARBA" id="ARBA00023034"/>
    </source>
</evidence>
<evidence type="ECO:0000256" key="10">
    <source>
        <dbReference type="SAM" id="SignalP"/>
    </source>
</evidence>
<keyword evidence="5" id="KW-0333">Golgi apparatus</keyword>
<keyword evidence="1" id="KW-0479">Metal-binding</keyword>
<keyword evidence="13" id="KW-1185">Reference proteome</keyword>
<dbReference type="GO" id="GO:0005796">
    <property type="term" value="C:Golgi lumen"/>
    <property type="evidence" value="ECO:0007669"/>
    <property type="project" value="UniProtKB-SubCell"/>
</dbReference>
<feature type="domain" description="EF-hand" evidence="11">
    <location>
        <begin position="218"/>
        <end position="253"/>
    </location>
</feature>
<evidence type="ECO:0000256" key="8">
    <source>
        <dbReference type="ARBA" id="ARBA00023817"/>
    </source>
</evidence>
<dbReference type="SUPFAM" id="SSF47473">
    <property type="entry name" value="EF-hand"/>
    <property type="match status" value="2"/>
</dbReference>
<dbReference type="GO" id="GO:0005783">
    <property type="term" value="C:endoplasmic reticulum"/>
    <property type="evidence" value="ECO:0007669"/>
    <property type="project" value="TreeGrafter"/>
</dbReference>
<evidence type="ECO:0000256" key="9">
    <source>
        <dbReference type="ARBA" id="ARBA00031511"/>
    </source>
</evidence>
<dbReference type="OrthoDB" id="9978834at2759"/>
<reference evidence="12" key="1">
    <citation type="journal article" date="2019" name="bioRxiv">
        <title>The Genome of the Zebra Mussel, Dreissena polymorpha: A Resource for Invasive Species Research.</title>
        <authorList>
            <person name="McCartney M.A."/>
            <person name="Auch B."/>
            <person name="Kono T."/>
            <person name="Mallez S."/>
            <person name="Zhang Y."/>
            <person name="Obille A."/>
            <person name="Becker A."/>
            <person name="Abrahante J.E."/>
            <person name="Garbe J."/>
            <person name="Badalamenti J.P."/>
            <person name="Herman A."/>
            <person name="Mangelson H."/>
            <person name="Liachko I."/>
            <person name="Sullivan S."/>
            <person name="Sone E.D."/>
            <person name="Koren S."/>
            <person name="Silverstein K.A.T."/>
            <person name="Beckman K.B."/>
            <person name="Gohl D.M."/>
        </authorList>
    </citation>
    <scope>NUCLEOTIDE SEQUENCE</scope>
    <source>
        <strain evidence="12">Duluth1</strain>
        <tissue evidence="12">Whole animal</tissue>
    </source>
</reference>
<dbReference type="Gene3D" id="1.10.238.10">
    <property type="entry name" value="EF-hand"/>
    <property type="match status" value="3"/>
</dbReference>
<feature type="domain" description="EF-hand" evidence="11">
    <location>
        <begin position="123"/>
        <end position="158"/>
    </location>
</feature>
<gene>
    <name evidence="12" type="ORF">DPMN_124061</name>
</gene>
<name>A0A9D4GYS0_DREPO</name>
<dbReference type="PROSITE" id="PS00018">
    <property type="entry name" value="EF_HAND_1"/>
    <property type="match status" value="3"/>
</dbReference>
<keyword evidence="4" id="KW-0106">Calcium</keyword>
<dbReference type="InterPro" id="IPR018247">
    <property type="entry name" value="EF_Hand_1_Ca_BS"/>
</dbReference>
<evidence type="ECO:0000256" key="6">
    <source>
        <dbReference type="ARBA" id="ARBA00023180"/>
    </source>
</evidence>
<evidence type="ECO:0000259" key="11">
    <source>
        <dbReference type="PROSITE" id="PS50222"/>
    </source>
</evidence>
<dbReference type="EMBL" id="JAIWYP010000005">
    <property type="protein sequence ID" value="KAH3822287.1"/>
    <property type="molecule type" value="Genomic_DNA"/>
</dbReference>
<evidence type="ECO:0000256" key="1">
    <source>
        <dbReference type="ARBA" id="ARBA00022723"/>
    </source>
</evidence>
<comment type="subcellular location">
    <subcellularLocation>
        <location evidence="7">Golgi apparatus lumen</location>
    </subcellularLocation>
</comment>
<proteinExistence type="predicted"/>